<keyword evidence="2" id="KW-1133">Transmembrane helix</keyword>
<feature type="region of interest" description="Disordered" evidence="1">
    <location>
        <begin position="281"/>
        <end position="316"/>
    </location>
</feature>
<protein>
    <submittedName>
        <fullName evidence="3">Uncharacterized protein</fullName>
    </submittedName>
</protein>
<evidence type="ECO:0000313" key="3">
    <source>
        <dbReference type="EMBL" id="OHF03463.1"/>
    </source>
</evidence>
<dbReference type="EMBL" id="MJBS01000006">
    <property type="protein sequence ID" value="OHF03463.1"/>
    <property type="molecule type" value="Genomic_DNA"/>
</dbReference>
<keyword evidence="2" id="KW-0472">Membrane</keyword>
<dbReference type="GeneID" id="34554348"/>
<proteinExistence type="predicted"/>
<dbReference type="PANTHER" id="PTHR38122:SF1">
    <property type="entry name" value="GLYCOPROTEIN X"/>
    <property type="match status" value="1"/>
</dbReference>
<keyword evidence="4" id="KW-1185">Reference proteome</keyword>
<keyword evidence="2" id="KW-0812">Transmembrane</keyword>
<feature type="transmembrane region" description="Helical" evidence="2">
    <location>
        <begin position="195"/>
        <end position="217"/>
    </location>
</feature>
<evidence type="ECO:0000256" key="1">
    <source>
        <dbReference type="SAM" id="MobiDB-lite"/>
    </source>
</evidence>
<dbReference type="STRING" id="1209926.A0A1G4BQ64"/>
<gene>
    <name evidence="3" type="ORF">CORC01_01182</name>
</gene>
<dbReference type="AlphaFoldDB" id="A0A1G4BQ64"/>
<evidence type="ECO:0000256" key="2">
    <source>
        <dbReference type="SAM" id="Phobius"/>
    </source>
</evidence>
<dbReference type="OrthoDB" id="5414836at2759"/>
<dbReference type="Proteomes" id="UP000176998">
    <property type="component" value="Unassembled WGS sequence"/>
</dbReference>
<comment type="caution">
    <text evidence="3">The sequence shown here is derived from an EMBL/GenBank/DDBJ whole genome shotgun (WGS) entry which is preliminary data.</text>
</comment>
<sequence>MSSSETPTTGPGTTLWLPITEPPDLATATGGSGGSFYTPDPTTPCFNRCNELYIYIQAVGTEPSICDADSYFRTEYKECISCIKAIFTSPEKYITERIEPRFSEYLNFCSNMAGDLTYPASLLTVVTRVHYGYITDLNDKVIPGTLKTVTATDVKWPDNTLIGGTWPTASWATGVETSGASETGSSGPIPGNSAWIAGPVVGVITAIMLFLGALWFLRRRRQRMTDREESLVPDGGRGGYGKEEFEKAQLHSECIPHRIVMELEGSYPTFAPDMSPAMEMNANEVPAQELSVPGSQHVEGVTEKRRSPRPESPVLG</sequence>
<reference evidence="3 4" key="1">
    <citation type="submission" date="2016-09" db="EMBL/GenBank/DDBJ databases">
        <authorList>
            <person name="Capua I."/>
            <person name="De Benedictis P."/>
            <person name="Joannis T."/>
            <person name="Lombin L.H."/>
            <person name="Cattoli G."/>
        </authorList>
    </citation>
    <scope>NUCLEOTIDE SEQUENCE [LARGE SCALE GENOMIC DNA]</scope>
    <source>
        <strain evidence="3 4">IMI 309357</strain>
    </source>
</reference>
<name>A0A1G4BQ64_9PEZI</name>
<accession>A0A1G4BQ64</accession>
<evidence type="ECO:0000313" key="4">
    <source>
        <dbReference type="Proteomes" id="UP000176998"/>
    </source>
</evidence>
<organism evidence="3 4">
    <name type="scientific">Colletotrichum orchidophilum</name>
    <dbReference type="NCBI Taxonomy" id="1209926"/>
    <lineage>
        <taxon>Eukaryota</taxon>
        <taxon>Fungi</taxon>
        <taxon>Dikarya</taxon>
        <taxon>Ascomycota</taxon>
        <taxon>Pezizomycotina</taxon>
        <taxon>Sordariomycetes</taxon>
        <taxon>Hypocreomycetidae</taxon>
        <taxon>Glomerellales</taxon>
        <taxon>Glomerellaceae</taxon>
        <taxon>Colletotrichum</taxon>
    </lineage>
</organism>
<dbReference type="RefSeq" id="XP_022480599.1">
    <property type="nucleotide sequence ID" value="XM_022612838.1"/>
</dbReference>
<dbReference type="PANTHER" id="PTHR38122">
    <property type="entry name" value="GLYCOPROTEIN X"/>
    <property type="match status" value="1"/>
</dbReference>
<feature type="compositionally biased region" description="Basic and acidic residues" evidence="1">
    <location>
        <begin position="300"/>
        <end position="309"/>
    </location>
</feature>